<sequence>MPRIYKFQLKCRYSWLVQNYLNFIVKQNLNEIHMEEKLFLCSLNESISKIENVKINPKISLFQLHAINPCANQQKSANRHKHNRVAAFLTWHSVKKYIVISLFEIFIYHFLK</sequence>
<evidence type="ECO:0000256" key="1">
    <source>
        <dbReference type="SAM" id="Phobius"/>
    </source>
</evidence>
<evidence type="ECO:0000313" key="2">
    <source>
        <dbReference type="EMBL" id="LAB32171.1"/>
    </source>
</evidence>
<proteinExistence type="predicted"/>
<organism evidence="2">
    <name type="scientific">Micrurus spixii</name>
    <name type="common">Amazon coral snake</name>
    <dbReference type="NCBI Taxonomy" id="129469"/>
    <lineage>
        <taxon>Eukaryota</taxon>
        <taxon>Metazoa</taxon>
        <taxon>Chordata</taxon>
        <taxon>Craniata</taxon>
        <taxon>Vertebrata</taxon>
        <taxon>Euteleostomi</taxon>
        <taxon>Lepidosauria</taxon>
        <taxon>Squamata</taxon>
        <taxon>Bifurcata</taxon>
        <taxon>Unidentata</taxon>
        <taxon>Episquamata</taxon>
        <taxon>Toxicofera</taxon>
        <taxon>Serpentes</taxon>
        <taxon>Colubroidea</taxon>
        <taxon>Elapidae</taxon>
        <taxon>Elapinae</taxon>
        <taxon>Micrurus</taxon>
    </lineage>
</organism>
<reference evidence="2" key="1">
    <citation type="submission" date="2017-07" db="EMBL/GenBank/DDBJ databases">
        <authorList>
            <person name="Mikheyev A."/>
            <person name="Grau M."/>
        </authorList>
    </citation>
    <scope>NUCLEOTIDE SEQUENCE</scope>
    <source>
        <tissue evidence="2">Venom_gland</tissue>
    </source>
</reference>
<keyword evidence="1" id="KW-0812">Transmembrane</keyword>
<reference evidence="2" key="2">
    <citation type="submission" date="2017-11" db="EMBL/GenBank/DDBJ databases">
        <title>Coralsnake Venomics: Analyses of Venom Gland Transcriptomes and Proteomes of Six Brazilian Taxa.</title>
        <authorList>
            <person name="Aird S.D."/>
            <person name="Jorge da Silva N."/>
            <person name="Qiu L."/>
            <person name="Villar-Briones A."/>
            <person name="Aparecida-Saddi V."/>
            <person name="Campos-Telles M.P."/>
            <person name="Grau M."/>
            <person name="Mikheyev A.S."/>
        </authorList>
    </citation>
    <scope>NUCLEOTIDE SEQUENCE</scope>
    <source>
        <tissue evidence="2">Venom_gland</tissue>
    </source>
</reference>
<name>A0A2D4MFK4_9SAUR</name>
<dbReference type="EMBL" id="IACM01096170">
    <property type="protein sequence ID" value="LAB32171.1"/>
    <property type="molecule type" value="Transcribed_RNA"/>
</dbReference>
<keyword evidence="1" id="KW-0472">Membrane</keyword>
<accession>A0A2D4MFK4</accession>
<dbReference type="AlphaFoldDB" id="A0A2D4MFK4"/>
<keyword evidence="1" id="KW-1133">Transmembrane helix</keyword>
<protein>
    <submittedName>
        <fullName evidence="2">Uncharacterized protein</fullName>
    </submittedName>
</protein>
<feature type="transmembrane region" description="Helical" evidence="1">
    <location>
        <begin position="85"/>
        <end position="111"/>
    </location>
</feature>